<reference evidence="11 12" key="1">
    <citation type="journal article" date="2023" name="Elife">
        <title>Identification of key yeast species and microbe-microbe interactions impacting larval growth of Drosophila in the wild.</title>
        <authorList>
            <person name="Mure A."/>
            <person name="Sugiura Y."/>
            <person name="Maeda R."/>
            <person name="Honda K."/>
            <person name="Sakurai N."/>
            <person name="Takahashi Y."/>
            <person name="Watada M."/>
            <person name="Katoh T."/>
            <person name="Gotoh A."/>
            <person name="Gotoh Y."/>
            <person name="Taniguchi I."/>
            <person name="Nakamura K."/>
            <person name="Hayashi T."/>
            <person name="Katayama T."/>
            <person name="Uemura T."/>
            <person name="Hattori Y."/>
        </authorList>
    </citation>
    <scope>NUCLEOTIDE SEQUENCE [LARGE SCALE GENOMIC DNA]</scope>
    <source>
        <strain evidence="11 12">PK-24</strain>
    </source>
</reference>
<dbReference type="GO" id="GO:0006887">
    <property type="term" value="P:exocytosis"/>
    <property type="evidence" value="ECO:0007669"/>
    <property type="project" value="TreeGrafter"/>
</dbReference>
<dbReference type="InterPro" id="IPR000648">
    <property type="entry name" value="Oxysterol-bd"/>
</dbReference>
<keyword evidence="12" id="KW-1185">Reference proteome</keyword>
<evidence type="ECO:0000256" key="2">
    <source>
        <dbReference type="ARBA" id="ARBA00022448"/>
    </source>
</evidence>
<dbReference type="Pfam" id="PF12796">
    <property type="entry name" value="Ank_2"/>
    <property type="match status" value="1"/>
</dbReference>
<evidence type="ECO:0000256" key="7">
    <source>
        <dbReference type="RuleBase" id="RU003844"/>
    </source>
</evidence>
<comment type="caution">
    <text evidence="11">The sequence shown here is derived from an EMBL/GenBank/DDBJ whole genome shotgun (WGS) entry which is preliminary data.</text>
</comment>
<feature type="compositionally biased region" description="Pro residues" evidence="9">
    <location>
        <begin position="958"/>
        <end position="969"/>
    </location>
</feature>
<dbReference type="GO" id="GO:0005635">
    <property type="term" value="C:nuclear envelope"/>
    <property type="evidence" value="ECO:0007669"/>
    <property type="project" value="TreeGrafter"/>
</dbReference>
<dbReference type="PANTHER" id="PTHR10972">
    <property type="entry name" value="OXYSTEROL-BINDING PROTEIN-RELATED"/>
    <property type="match status" value="1"/>
</dbReference>
<dbReference type="PROSITE" id="PS50003">
    <property type="entry name" value="PH_DOMAIN"/>
    <property type="match status" value="1"/>
</dbReference>
<dbReference type="PROSITE" id="PS01013">
    <property type="entry name" value="OSBP"/>
    <property type="match status" value="1"/>
</dbReference>
<evidence type="ECO:0000256" key="4">
    <source>
        <dbReference type="ARBA" id="ARBA00023055"/>
    </source>
</evidence>
<dbReference type="FunFam" id="2.40.160.120:FF:000001">
    <property type="entry name" value="Oxysterol-binding protein"/>
    <property type="match status" value="1"/>
</dbReference>
<feature type="compositionally biased region" description="Basic residues" evidence="9">
    <location>
        <begin position="395"/>
        <end position="406"/>
    </location>
</feature>
<dbReference type="InterPro" id="IPR037239">
    <property type="entry name" value="OSBP_sf"/>
</dbReference>
<dbReference type="InterPro" id="IPR001849">
    <property type="entry name" value="PH_domain"/>
</dbReference>
<comment type="similarity">
    <text evidence="1 7">Belongs to the OSBP family.</text>
</comment>
<evidence type="ECO:0000313" key="11">
    <source>
        <dbReference type="EMBL" id="GMM44444.1"/>
    </source>
</evidence>
<dbReference type="InterPro" id="IPR018494">
    <property type="entry name" value="Oxysterol-bd_CS"/>
</dbReference>
<evidence type="ECO:0000259" key="10">
    <source>
        <dbReference type="PROSITE" id="PS50003"/>
    </source>
</evidence>
<keyword evidence="3" id="KW-0597">Phosphoprotein</keyword>
<feature type="compositionally biased region" description="Low complexity" evidence="9">
    <location>
        <begin position="517"/>
        <end position="528"/>
    </location>
</feature>
<keyword evidence="6" id="KW-0040">ANK repeat</keyword>
<feature type="region of interest" description="Disordered" evidence="9">
    <location>
        <begin position="455"/>
        <end position="528"/>
    </location>
</feature>
<feature type="domain" description="PH" evidence="10">
    <location>
        <begin position="268"/>
        <end position="369"/>
    </location>
</feature>
<dbReference type="GO" id="GO:0005829">
    <property type="term" value="C:cytosol"/>
    <property type="evidence" value="ECO:0007669"/>
    <property type="project" value="TreeGrafter"/>
</dbReference>
<dbReference type="GO" id="GO:0006897">
    <property type="term" value="P:endocytosis"/>
    <property type="evidence" value="ECO:0007669"/>
    <property type="project" value="TreeGrafter"/>
</dbReference>
<dbReference type="Gene3D" id="1.25.40.20">
    <property type="entry name" value="Ankyrin repeat-containing domain"/>
    <property type="match status" value="2"/>
</dbReference>
<organism evidence="11 12">
    <name type="scientific">Pichia kluyveri</name>
    <name type="common">Yeast</name>
    <dbReference type="NCBI Taxonomy" id="36015"/>
    <lineage>
        <taxon>Eukaryota</taxon>
        <taxon>Fungi</taxon>
        <taxon>Dikarya</taxon>
        <taxon>Ascomycota</taxon>
        <taxon>Saccharomycotina</taxon>
        <taxon>Pichiomycetes</taxon>
        <taxon>Pichiales</taxon>
        <taxon>Pichiaceae</taxon>
        <taxon>Pichia</taxon>
    </lineage>
</organism>
<evidence type="ECO:0000313" key="12">
    <source>
        <dbReference type="Proteomes" id="UP001378960"/>
    </source>
</evidence>
<evidence type="ECO:0000256" key="8">
    <source>
        <dbReference type="SAM" id="Coils"/>
    </source>
</evidence>
<feature type="region of interest" description="Disordered" evidence="9">
    <location>
        <begin position="939"/>
        <end position="969"/>
    </location>
</feature>
<keyword evidence="4" id="KW-0445">Lipid transport</keyword>
<dbReference type="InterPro" id="IPR036770">
    <property type="entry name" value="Ankyrin_rpt-contain_sf"/>
</dbReference>
<evidence type="ECO:0000256" key="6">
    <source>
        <dbReference type="PROSITE-ProRule" id="PRU00023"/>
    </source>
</evidence>
<feature type="compositionally biased region" description="Polar residues" evidence="9">
    <location>
        <begin position="867"/>
        <end position="887"/>
    </location>
</feature>
<proteinExistence type="inferred from homology"/>
<dbReference type="SUPFAM" id="SSF144000">
    <property type="entry name" value="Oxysterol-binding protein-like"/>
    <property type="match status" value="1"/>
</dbReference>
<name>A0AAV5QZ36_PICKL</name>
<feature type="region of interest" description="Disordered" evidence="9">
    <location>
        <begin position="831"/>
        <end position="855"/>
    </location>
</feature>
<evidence type="ECO:0000256" key="5">
    <source>
        <dbReference type="ARBA" id="ARBA00023121"/>
    </source>
</evidence>
<dbReference type="GO" id="GO:0034727">
    <property type="term" value="P:piecemeal microautophagy of the nucleus"/>
    <property type="evidence" value="ECO:0007669"/>
    <property type="project" value="TreeGrafter"/>
</dbReference>
<dbReference type="Pfam" id="PF00169">
    <property type="entry name" value="PH"/>
    <property type="match status" value="1"/>
</dbReference>
<feature type="compositionally biased region" description="Basic and acidic residues" evidence="9">
    <location>
        <begin position="839"/>
        <end position="855"/>
    </location>
</feature>
<dbReference type="Gene3D" id="3.30.70.3490">
    <property type="match status" value="1"/>
</dbReference>
<dbReference type="GO" id="GO:0032934">
    <property type="term" value="F:sterol binding"/>
    <property type="evidence" value="ECO:0007669"/>
    <property type="project" value="TreeGrafter"/>
</dbReference>
<dbReference type="GO" id="GO:0030011">
    <property type="term" value="P:maintenance of cell polarity"/>
    <property type="evidence" value="ECO:0007669"/>
    <property type="project" value="TreeGrafter"/>
</dbReference>
<evidence type="ECO:0000256" key="9">
    <source>
        <dbReference type="SAM" id="MobiDB-lite"/>
    </source>
</evidence>
<feature type="compositionally biased region" description="Polar residues" evidence="9">
    <location>
        <begin position="946"/>
        <end position="957"/>
    </location>
</feature>
<dbReference type="Gene3D" id="2.40.160.120">
    <property type="match status" value="1"/>
</dbReference>
<sequence length="1467" mass="166186">MSSAQSQGRVANQANQPSRNEFINPALMKLKLLEVLRNNDKTKLNDLISQIDKNISNYDFYKLKNELLLYAVQVGSLSIVVYIVEHDLIDDINSQDSDGNTALHLAAISNRNDLIEYLMNLPNINDCVYNLEQKQPIQCTTSIETAQLMDFLRNRYIEKIASELRNSFESRNFDMLEKLLSNPRDKELLDINGTDPITSDTVLIEFVKKNDHEMVKFILNHGGDPFKRSLSGKLPEELTTDLEMKKIIEESFTKQNILEITARPQEGSPSYKGFLKKWTNFAGGYKLRWFVLDHNAVLSYYKSPNDMNNTCRGLIHLAHAMLKVDSSENTKFEIIIQNPSDGSPVRWHLMANHSTEAQKWIWVLQNAIRFAKDSEKTQKKSITLKHVLHEDLPNRHHSIGSHHHQPQQHPVTIPETDTLSNEDIKHDETRRPVSSIISEAHEAANDFKELLKATDSETELPLSNNINSDDETKYNTNNSYNDNNNNDFNDDINHNEQNTNSISDSLRNQIGPVPDRSSLYSGSSKPLSAAGIESNYDHNRSASVGSFNSNKSAASEHSSKNSLAKSLYKKPLKKLSKIGRKTRDSFLVDNSRNLNSPSKTTLSKIDSTNESIISNGSSFMSSPDLNTSNGFDMLNSPSNVEGYDDYEDDYNVKSNNINSSPSPSAANPNNDLNVVRNQMGMQLKTFKDFLNTAASDDTISKKDLVEMSVGILNTLNMLINQEGDCVNIKYNELVRRLEKQQKISSIWENSIKQLETEIQQRENKIVELEDKLKAVKKSLRNSVNHLHASQNVHKFENGLQNLPNEIQHAYNENSAANLARQRLTANMGASIKEIPSIPSDDKVSNEQKVEEERALQRQKELQEKFNINASNNVPAATPSSEINSQTAPSFPPPPVPFVDPTLTEFLEETDDSDDEFFDAEESDEVKDMSVLARRETMKALQRRASSKNSPVSLTENVPSPPVPASSPPPIPSLNVETSKATVPIINEPNVYDQESNSIQNSETKLSENKENLKTAEPQSDILTLNDVSTEEFPKSKFEPTVDSHGHYVVNKHELVSDSQNQRYNKILKDQSFEGYEDPLRLSLAPEDNRPKMSLWGVLKSLVGKDMTKMTLPVTFNEPTSLLQRNAEVIEYSDLLDKASAIDSSTLRLVYVATFAASEYASTVGRIAKPFNPLLGETFEYSRPDKGYRCFVEQVSHHPPISALVAESPSWSYYGESNVKTKFLGRSFDIKHLGTWFCEVFPDGGVETKNGGRTDKEVYSWRKVNNSVIGIIMGNPTIDNYGEMEIHNHMTGDYMKFEFKPRGWRASSAYEVKGEVFNAKGKLVYYVGGHWNSKIFCKPADDKNAERFLVWEAAPRKEMMFHLTNFAATLNAPQPHLLPKVACTDTRLRPDQRAMENGDYDLAAEEKNRVEEKQREARRQREMKGEVYQPTFFVQDKHPVTGEAFWKYKGEYWSDRKEGKLKNYKNIF</sequence>
<dbReference type="SUPFAM" id="SSF48403">
    <property type="entry name" value="Ankyrin repeat"/>
    <property type="match status" value="1"/>
</dbReference>
<dbReference type="PANTHER" id="PTHR10972:SF205">
    <property type="entry name" value="OXYSTEROL-BINDING PROTEIN 1"/>
    <property type="match status" value="1"/>
</dbReference>
<evidence type="ECO:0000256" key="1">
    <source>
        <dbReference type="ARBA" id="ARBA00008842"/>
    </source>
</evidence>
<feature type="compositionally biased region" description="Low complexity" evidence="9">
    <location>
        <begin position="475"/>
        <end position="487"/>
    </location>
</feature>
<dbReference type="GO" id="GO:0005886">
    <property type="term" value="C:plasma membrane"/>
    <property type="evidence" value="ECO:0007669"/>
    <property type="project" value="TreeGrafter"/>
</dbReference>
<dbReference type="Gene3D" id="2.30.29.30">
    <property type="entry name" value="Pleckstrin-homology domain (PH domain)/Phosphotyrosine-binding domain (PTB)"/>
    <property type="match status" value="1"/>
</dbReference>
<keyword evidence="8" id="KW-0175">Coiled coil</keyword>
<dbReference type="InterPro" id="IPR002110">
    <property type="entry name" value="Ankyrin_rpt"/>
</dbReference>
<accession>A0AAV5QZ36</accession>
<feature type="region of interest" description="Disordered" evidence="9">
    <location>
        <begin position="867"/>
        <end position="889"/>
    </location>
</feature>
<dbReference type="EMBL" id="BTGB01000001">
    <property type="protein sequence ID" value="GMM44444.1"/>
    <property type="molecule type" value="Genomic_DNA"/>
</dbReference>
<dbReference type="PROSITE" id="PS50088">
    <property type="entry name" value="ANK_REPEAT"/>
    <property type="match status" value="1"/>
</dbReference>
<dbReference type="GO" id="GO:0097038">
    <property type="term" value="C:perinuclear endoplasmic reticulum"/>
    <property type="evidence" value="ECO:0007669"/>
    <property type="project" value="TreeGrafter"/>
</dbReference>
<evidence type="ECO:0000256" key="3">
    <source>
        <dbReference type="ARBA" id="ARBA00022553"/>
    </source>
</evidence>
<feature type="region of interest" description="Disordered" evidence="9">
    <location>
        <begin position="394"/>
        <end position="415"/>
    </location>
</feature>
<feature type="compositionally biased region" description="Polar residues" evidence="9">
    <location>
        <begin position="496"/>
        <end position="508"/>
    </location>
</feature>
<gene>
    <name evidence="11" type="ORF">DAPK24_010190</name>
</gene>
<keyword evidence="2" id="KW-0813">Transport</keyword>
<dbReference type="Pfam" id="PF01237">
    <property type="entry name" value="Oxysterol_BP"/>
    <property type="match status" value="1"/>
</dbReference>
<dbReference type="InterPro" id="IPR011993">
    <property type="entry name" value="PH-like_dom_sf"/>
</dbReference>
<keyword evidence="5" id="KW-0446">Lipid-binding</keyword>
<protein>
    <submittedName>
        <fullName evidence="11">Oxysterol-binding protein related protein</fullName>
    </submittedName>
</protein>
<dbReference type="GO" id="GO:0120009">
    <property type="term" value="P:intermembrane lipid transfer"/>
    <property type="evidence" value="ECO:0007669"/>
    <property type="project" value="UniProtKB-ARBA"/>
</dbReference>
<feature type="coiled-coil region" evidence="8">
    <location>
        <begin position="737"/>
        <end position="778"/>
    </location>
</feature>
<dbReference type="SMART" id="SM00233">
    <property type="entry name" value="PH"/>
    <property type="match status" value="1"/>
</dbReference>
<dbReference type="Proteomes" id="UP001378960">
    <property type="component" value="Unassembled WGS sequence"/>
</dbReference>
<dbReference type="PROSITE" id="PS50297">
    <property type="entry name" value="ANK_REP_REGION"/>
    <property type="match status" value="1"/>
</dbReference>
<dbReference type="SMART" id="SM00248">
    <property type="entry name" value="ANK"/>
    <property type="match status" value="3"/>
</dbReference>
<feature type="repeat" description="ANK" evidence="6">
    <location>
        <begin position="98"/>
        <end position="120"/>
    </location>
</feature>
<dbReference type="SUPFAM" id="SSF50729">
    <property type="entry name" value="PH domain-like"/>
    <property type="match status" value="1"/>
</dbReference>